<dbReference type="EMBL" id="JAJGMW010000004">
    <property type="protein sequence ID" value="MCC4212074.1"/>
    <property type="molecule type" value="Genomic_DNA"/>
</dbReference>
<sequence length="411" mass="45959">MHLRDASPQRKKIATILTFLSIPLSGFMTDIYLPSFPAMARNLNVSEQSIQLTLTCFFLSYGFSQLLVGPVIDQVGRRKPVLFSLIILLLSSLAVTFTGEVLVINLLRIVQGIATAFIVVAKRAYFVDLYDDRERKHYLSYFTIVWSCGPIIAPFLGGFLEEHLGWQANFYFLTIYAAILFAGELVFSGETIRNFKKLRLKKTGLLYLAMLKNPGFILGVWVLGCAYSVVMVFNIAGPFVVEQHFNYTAVIIGYCTLVLGFAWMIGGILSKRYTSTNFIQKIRTVTLIQLVLIGIFIALGGIVDHLVLFVGFAFIIHICSGFLFTNYFTQNMVFFPGNAGIAGGLMGGLLYIITSMGSFAISHSGDITDTFDMALRYLMIAVPLGMVVFFSLRYFKKQDLRKRSYKLKGNG</sequence>
<feature type="transmembrane region" description="Helical" evidence="6">
    <location>
        <begin position="138"/>
        <end position="159"/>
    </location>
</feature>
<evidence type="ECO:0000313" key="8">
    <source>
        <dbReference type="EMBL" id="MCC4212074.1"/>
    </source>
</evidence>
<dbReference type="Gene3D" id="1.20.1720.10">
    <property type="entry name" value="Multidrug resistance protein D"/>
    <property type="match status" value="1"/>
</dbReference>
<feature type="transmembrane region" description="Helical" evidence="6">
    <location>
        <begin position="341"/>
        <end position="362"/>
    </location>
</feature>
<dbReference type="RefSeq" id="WP_228229170.1">
    <property type="nucleotide sequence ID" value="NZ_JAJGMW010000004.1"/>
</dbReference>
<reference evidence="8 9" key="1">
    <citation type="submission" date="2021-11" db="EMBL/GenBank/DDBJ databases">
        <title>Seasonal and diel survey of microbial diversity of the Tyrrhenian coast.</title>
        <authorList>
            <person name="Gattoni G."/>
            <person name="Corral P."/>
        </authorList>
    </citation>
    <scope>NUCLEOTIDE SEQUENCE [LARGE SCALE GENOMIC DNA]</scope>
    <source>
        <strain evidence="8 9">Mr9</strain>
    </source>
</reference>
<keyword evidence="2" id="KW-0813">Transport</keyword>
<dbReference type="InterPro" id="IPR005829">
    <property type="entry name" value="Sugar_transporter_CS"/>
</dbReference>
<evidence type="ECO:0000256" key="5">
    <source>
        <dbReference type="ARBA" id="ARBA00023136"/>
    </source>
</evidence>
<proteinExistence type="predicted"/>
<evidence type="ECO:0000256" key="2">
    <source>
        <dbReference type="ARBA" id="ARBA00022448"/>
    </source>
</evidence>
<accession>A0ABS8GQ19</accession>
<name>A0ABS8GQ19_9FLAO</name>
<dbReference type="PROSITE" id="PS00216">
    <property type="entry name" value="SUGAR_TRANSPORT_1"/>
    <property type="match status" value="1"/>
</dbReference>
<dbReference type="PROSITE" id="PS50850">
    <property type="entry name" value="MFS"/>
    <property type="match status" value="1"/>
</dbReference>
<evidence type="ECO:0000259" key="7">
    <source>
        <dbReference type="PROSITE" id="PS50850"/>
    </source>
</evidence>
<evidence type="ECO:0000313" key="9">
    <source>
        <dbReference type="Proteomes" id="UP001197770"/>
    </source>
</evidence>
<feature type="transmembrane region" description="Helical" evidence="6">
    <location>
        <begin position="309"/>
        <end position="329"/>
    </location>
</feature>
<comment type="caution">
    <text evidence="8">The sequence shown here is derived from an EMBL/GenBank/DDBJ whole genome shotgun (WGS) entry which is preliminary data.</text>
</comment>
<gene>
    <name evidence="8" type="ORF">LLW17_05030</name>
</gene>
<feature type="transmembrane region" description="Helical" evidence="6">
    <location>
        <begin position="171"/>
        <end position="195"/>
    </location>
</feature>
<dbReference type="PANTHER" id="PTHR23502">
    <property type="entry name" value="MAJOR FACILITATOR SUPERFAMILY"/>
    <property type="match status" value="1"/>
</dbReference>
<comment type="subcellular location">
    <subcellularLocation>
        <location evidence="1">Membrane</location>
        <topology evidence="1">Multi-pass membrane protein</topology>
    </subcellularLocation>
</comment>
<feature type="transmembrane region" description="Helical" evidence="6">
    <location>
        <begin position="282"/>
        <end position="303"/>
    </location>
</feature>
<feature type="transmembrane region" description="Helical" evidence="6">
    <location>
        <begin position="49"/>
        <end position="69"/>
    </location>
</feature>
<keyword evidence="5 6" id="KW-0472">Membrane</keyword>
<dbReference type="Proteomes" id="UP001197770">
    <property type="component" value="Unassembled WGS sequence"/>
</dbReference>
<dbReference type="InterPro" id="IPR020846">
    <property type="entry name" value="MFS_dom"/>
</dbReference>
<evidence type="ECO:0000256" key="6">
    <source>
        <dbReference type="SAM" id="Phobius"/>
    </source>
</evidence>
<feature type="transmembrane region" description="Helical" evidence="6">
    <location>
        <begin position="81"/>
        <end position="103"/>
    </location>
</feature>
<keyword evidence="3 6" id="KW-0812">Transmembrane</keyword>
<evidence type="ECO:0000256" key="1">
    <source>
        <dbReference type="ARBA" id="ARBA00004141"/>
    </source>
</evidence>
<dbReference type="SUPFAM" id="SSF103473">
    <property type="entry name" value="MFS general substrate transporter"/>
    <property type="match status" value="1"/>
</dbReference>
<feature type="domain" description="Major facilitator superfamily (MFS) profile" evidence="7">
    <location>
        <begin position="14"/>
        <end position="399"/>
    </location>
</feature>
<feature type="transmembrane region" description="Helical" evidence="6">
    <location>
        <begin position="374"/>
        <end position="395"/>
    </location>
</feature>
<dbReference type="PANTHER" id="PTHR23502:SF132">
    <property type="entry name" value="POLYAMINE TRANSPORTER 2-RELATED"/>
    <property type="match status" value="1"/>
</dbReference>
<feature type="transmembrane region" description="Helical" evidence="6">
    <location>
        <begin position="216"/>
        <end position="241"/>
    </location>
</feature>
<protein>
    <submittedName>
        <fullName evidence="8">MFS transporter</fullName>
    </submittedName>
</protein>
<dbReference type="InterPro" id="IPR036259">
    <property type="entry name" value="MFS_trans_sf"/>
</dbReference>
<feature type="transmembrane region" description="Helical" evidence="6">
    <location>
        <begin position="109"/>
        <end position="126"/>
    </location>
</feature>
<keyword evidence="9" id="KW-1185">Reference proteome</keyword>
<feature type="transmembrane region" description="Helical" evidence="6">
    <location>
        <begin position="247"/>
        <end position="270"/>
    </location>
</feature>
<organism evidence="8 9">
    <name type="scientific">Leeuwenhoekiella parthenopeia</name>
    <dbReference type="NCBI Taxonomy" id="2890320"/>
    <lineage>
        <taxon>Bacteria</taxon>
        <taxon>Pseudomonadati</taxon>
        <taxon>Bacteroidota</taxon>
        <taxon>Flavobacteriia</taxon>
        <taxon>Flavobacteriales</taxon>
        <taxon>Flavobacteriaceae</taxon>
        <taxon>Leeuwenhoekiella</taxon>
    </lineage>
</organism>
<feature type="transmembrane region" description="Helical" evidence="6">
    <location>
        <begin position="12"/>
        <end position="29"/>
    </location>
</feature>
<evidence type="ECO:0000256" key="3">
    <source>
        <dbReference type="ARBA" id="ARBA00022692"/>
    </source>
</evidence>
<keyword evidence="4 6" id="KW-1133">Transmembrane helix</keyword>
<dbReference type="InterPro" id="IPR011701">
    <property type="entry name" value="MFS"/>
</dbReference>
<dbReference type="Pfam" id="PF07690">
    <property type="entry name" value="MFS_1"/>
    <property type="match status" value="1"/>
</dbReference>
<evidence type="ECO:0000256" key="4">
    <source>
        <dbReference type="ARBA" id="ARBA00022989"/>
    </source>
</evidence>